<keyword evidence="3" id="KW-1185">Reference proteome</keyword>
<dbReference type="AlphaFoldDB" id="A0AA38S5I7"/>
<name>A0AA38S5I7_9PEZI</name>
<evidence type="ECO:0000313" key="2">
    <source>
        <dbReference type="EMBL" id="KAJ9156635.1"/>
    </source>
</evidence>
<comment type="caution">
    <text evidence="2">The sequence shown here is derived from an EMBL/GenBank/DDBJ whole genome shotgun (WGS) entry which is preliminary data.</text>
</comment>
<organism evidence="2 3">
    <name type="scientific">Pleurostoma richardsiae</name>
    <dbReference type="NCBI Taxonomy" id="41990"/>
    <lineage>
        <taxon>Eukaryota</taxon>
        <taxon>Fungi</taxon>
        <taxon>Dikarya</taxon>
        <taxon>Ascomycota</taxon>
        <taxon>Pezizomycotina</taxon>
        <taxon>Sordariomycetes</taxon>
        <taxon>Sordariomycetidae</taxon>
        <taxon>Calosphaeriales</taxon>
        <taxon>Pleurostomataceae</taxon>
        <taxon>Pleurostoma</taxon>
    </lineage>
</organism>
<keyword evidence="1" id="KW-0732">Signal</keyword>
<dbReference type="EMBL" id="JANBVO010000002">
    <property type="protein sequence ID" value="KAJ9156635.1"/>
    <property type="molecule type" value="Genomic_DNA"/>
</dbReference>
<proteinExistence type="predicted"/>
<evidence type="ECO:0000256" key="1">
    <source>
        <dbReference type="SAM" id="SignalP"/>
    </source>
</evidence>
<protein>
    <submittedName>
        <fullName evidence="2">Uncharacterized protein</fullName>
    </submittedName>
</protein>
<dbReference type="Proteomes" id="UP001174694">
    <property type="component" value="Unassembled WGS sequence"/>
</dbReference>
<feature type="signal peptide" evidence="1">
    <location>
        <begin position="1"/>
        <end position="23"/>
    </location>
</feature>
<gene>
    <name evidence="2" type="ORF">NKR23_g1202</name>
</gene>
<reference evidence="2" key="1">
    <citation type="submission" date="2022-07" db="EMBL/GenBank/DDBJ databases">
        <title>Fungi with potential for degradation of polypropylene.</title>
        <authorList>
            <person name="Gostincar C."/>
        </authorList>
    </citation>
    <scope>NUCLEOTIDE SEQUENCE</scope>
    <source>
        <strain evidence="2">EXF-13308</strain>
    </source>
</reference>
<sequence>MRLIAILSFVSIAAAAALEGASAAQLAEGISIVPETRDIAARDALAELEQRACDYNGCKCVTGLEPGVYCGSCGWGDDQWVVIKKRVYNHAYQCAKNGNCCDYGYRKDCSVVGKPCPS</sequence>
<accession>A0AA38S5I7</accession>
<evidence type="ECO:0000313" key="3">
    <source>
        <dbReference type="Proteomes" id="UP001174694"/>
    </source>
</evidence>
<feature type="chain" id="PRO_5041469059" evidence="1">
    <location>
        <begin position="24"/>
        <end position="118"/>
    </location>
</feature>